<evidence type="ECO:0000256" key="1">
    <source>
        <dbReference type="SAM" id="MobiDB-lite"/>
    </source>
</evidence>
<dbReference type="WBParaSite" id="MCU_006726-RA">
    <property type="protein sequence ID" value="MCU_006726-RA"/>
    <property type="gene ID" value="MCU_006726"/>
</dbReference>
<feature type="compositionally biased region" description="Pro residues" evidence="1">
    <location>
        <begin position="40"/>
        <end position="57"/>
    </location>
</feature>
<evidence type="ECO:0000313" key="2">
    <source>
        <dbReference type="WBParaSite" id="MCU_006726-RA"/>
    </source>
</evidence>
<reference evidence="2" key="1">
    <citation type="submission" date="2019-11" db="UniProtKB">
        <authorList>
            <consortium name="WormBaseParasite"/>
        </authorList>
    </citation>
    <scope>IDENTIFICATION</scope>
</reference>
<proteinExistence type="predicted"/>
<organism evidence="2">
    <name type="scientific">Mesocestoides corti</name>
    <name type="common">Flatworm</name>
    <dbReference type="NCBI Taxonomy" id="53468"/>
    <lineage>
        <taxon>Eukaryota</taxon>
        <taxon>Metazoa</taxon>
        <taxon>Spiralia</taxon>
        <taxon>Lophotrochozoa</taxon>
        <taxon>Platyhelminthes</taxon>
        <taxon>Cestoda</taxon>
        <taxon>Eucestoda</taxon>
        <taxon>Cyclophyllidea</taxon>
        <taxon>Mesocestoididae</taxon>
        <taxon>Mesocestoides</taxon>
    </lineage>
</organism>
<sequence>SNSFTTDLLLEATFLRLLQKSVGLCVGKHVKAATNVPTATTPPPPPPPPLPPLLPYL</sequence>
<protein>
    <submittedName>
        <fullName evidence="2">Uncharacterized protein</fullName>
    </submittedName>
</protein>
<name>A0A5K3FCE2_MESCO</name>
<accession>A0A5K3FCE2</accession>
<dbReference type="AlphaFoldDB" id="A0A5K3FCE2"/>
<feature type="region of interest" description="Disordered" evidence="1">
    <location>
        <begin position="34"/>
        <end position="57"/>
    </location>
</feature>